<dbReference type="RefSeq" id="WP_114867546.1">
    <property type="nucleotide sequence ID" value="NZ_CP034298.1"/>
</dbReference>
<feature type="domain" description="Endonuclease GajA/Old nuclease/RecF-like AAA" evidence="1">
    <location>
        <begin position="1"/>
        <end position="400"/>
    </location>
</feature>
<accession>A0A7Z2MRJ0</accession>
<evidence type="ECO:0000313" key="4">
    <source>
        <dbReference type="EMBL" id="QHH09376.1"/>
    </source>
</evidence>
<reference evidence="4 5" key="2">
    <citation type="submission" date="2018-12" db="EMBL/GenBank/DDBJ databases">
        <title>Genomic insights into the evolutionary origins and pathogenicity of five Vibrio parahaemolyticus strains isolated from the shrimp with acute hepatopancreatic necrosis disease (AHPND).</title>
        <authorList>
            <person name="Yang Q."/>
            <person name="Dong X."/>
            <person name="Xie G."/>
            <person name="Fu S."/>
            <person name="Zou P."/>
            <person name="Sun J."/>
            <person name="Wang Y."/>
            <person name="Huang J."/>
        </authorList>
    </citation>
    <scope>NUCLEOTIDE SEQUENCE [LARGE SCALE GENOMIC DNA]</scope>
    <source>
        <strain evidence="4 5">20160303005-1</strain>
    </source>
</reference>
<dbReference type="InterPro" id="IPR041685">
    <property type="entry name" value="AAA_GajA/Old/RecF-like"/>
</dbReference>
<evidence type="ECO:0000313" key="3">
    <source>
        <dbReference type="EMBL" id="HAS6678105.1"/>
    </source>
</evidence>
<dbReference type="AlphaFoldDB" id="A0A7Z2MRJ0"/>
<proteinExistence type="predicted"/>
<gene>
    <name evidence="4" type="ORF">EHC69_08295</name>
    <name evidence="3" type="ORF">I7278_14915</name>
</gene>
<reference evidence="3" key="1">
    <citation type="journal article" date="2018" name="Genome Biol.">
        <title>SKESA: strategic k-mer extension for scrupulous assemblies.</title>
        <authorList>
            <person name="Souvorov A."/>
            <person name="Agarwala R."/>
            <person name="Lipman D.J."/>
        </authorList>
    </citation>
    <scope>NUCLEOTIDE SEQUENCE</scope>
    <source>
        <strain evidence="3">1930</strain>
    </source>
</reference>
<dbReference type="Gene3D" id="3.40.50.300">
    <property type="entry name" value="P-loop containing nucleotide triphosphate hydrolases"/>
    <property type="match status" value="1"/>
</dbReference>
<evidence type="ECO:0000313" key="5">
    <source>
        <dbReference type="Proteomes" id="UP000464718"/>
    </source>
</evidence>
<dbReference type="PANTHER" id="PTHR43581">
    <property type="entry name" value="ATP/GTP PHOSPHATASE"/>
    <property type="match status" value="1"/>
</dbReference>
<dbReference type="Proteomes" id="UP000856022">
    <property type="component" value="Unassembled WGS sequence"/>
</dbReference>
<dbReference type="Pfam" id="PF20469">
    <property type="entry name" value="OLD-like_TOPRIM"/>
    <property type="match status" value="1"/>
</dbReference>
<dbReference type="Proteomes" id="UP000464718">
    <property type="component" value="Chromosome i"/>
</dbReference>
<dbReference type="EMBL" id="DACQKT010000006">
    <property type="protein sequence ID" value="HAS6678105.1"/>
    <property type="molecule type" value="Genomic_DNA"/>
</dbReference>
<protein>
    <submittedName>
        <fullName evidence="3">AAA family ATPase</fullName>
    </submittedName>
    <submittedName>
        <fullName evidence="4">DUF2813 domain-containing protein</fullName>
    </submittedName>
</protein>
<reference evidence="3" key="3">
    <citation type="submission" date="2019-12" db="EMBL/GenBank/DDBJ databases">
        <authorList>
            <consortium name="NCBI Pathogen Detection Project"/>
        </authorList>
    </citation>
    <scope>NUCLEOTIDE SEQUENCE</scope>
    <source>
        <strain evidence="3">1930</strain>
    </source>
</reference>
<dbReference type="SUPFAM" id="SSF52540">
    <property type="entry name" value="P-loop containing nucleoside triphosphate hydrolases"/>
    <property type="match status" value="1"/>
</dbReference>
<name>A0A7Z2MRJ0_VIBPH</name>
<evidence type="ECO:0000259" key="1">
    <source>
        <dbReference type="Pfam" id="PF13175"/>
    </source>
</evidence>
<dbReference type="InterPro" id="IPR027417">
    <property type="entry name" value="P-loop_NTPase"/>
</dbReference>
<sequence length="606" mass="69076">MRLHSITINNFRKLKDCTITFKDTTFLIGSNNAGKSSVFAALNSLHGDKAMQREDFSKSYDEEREDYTYEKEISIIAEYQDVSPETEQMRGFKGRVVDTEDTMVGETGRSIFYKKVWTLDATRPKFYLKEYPRTVKAEYSALDKVKDLVCDAIPEERLLEVFTAKEFDKKLNSAAISKKLIELDEYWDISSNEEANWVENPGGIAGNVLKGLPKVVIIPAESCVTELTTKGGALHTTLEELFTSVREKSPHYAEAQILLNKLAEELNPNDIETDFGKLMRDLNEMVTTLFPDSAVHVSADLNQPDKVIKPEFNVELESNVRTSVGYQGHGMIRATAFQLLRFVRDFFNKNAQTKRHTIFCFEEPELFLHPAAANQMRDALYDLAGEHCQIVATTHSPYMVNLGTDKSVSLTKFKLEDTFSTTNTFNLTGAFEALQGDEKQNLKMLLKVDDYISRMFFTNKSIFVEGDTEEVVVRETIKRLGKTDKAQVIGNCEFLRARGKAVMISLGKYLNALDINYIFMHDRDKGTAKAESINQPILEVTGEERRVMINECIEDLLGYQAPSYEKPYTAFKFIEENWGDKFDQLPQDWTNTFIKLCSPYIDNLKP</sequence>
<dbReference type="PANTHER" id="PTHR43581:SF4">
    <property type="entry name" value="ATP_GTP PHOSPHATASE"/>
    <property type="match status" value="1"/>
</dbReference>
<dbReference type="EMBL" id="CP034298">
    <property type="protein sequence ID" value="QHH09376.1"/>
    <property type="molecule type" value="Genomic_DNA"/>
</dbReference>
<organism evidence="3">
    <name type="scientific">Vibrio parahaemolyticus</name>
    <dbReference type="NCBI Taxonomy" id="670"/>
    <lineage>
        <taxon>Bacteria</taxon>
        <taxon>Pseudomonadati</taxon>
        <taxon>Pseudomonadota</taxon>
        <taxon>Gammaproteobacteria</taxon>
        <taxon>Vibrionales</taxon>
        <taxon>Vibrionaceae</taxon>
        <taxon>Vibrio</taxon>
    </lineage>
</organism>
<dbReference type="InterPro" id="IPR034139">
    <property type="entry name" value="TOPRIM_OLD"/>
</dbReference>
<evidence type="ECO:0000259" key="2">
    <source>
        <dbReference type="Pfam" id="PF20469"/>
    </source>
</evidence>
<dbReference type="Pfam" id="PF13175">
    <property type="entry name" value="AAA_15"/>
    <property type="match status" value="1"/>
</dbReference>
<dbReference type="InterPro" id="IPR051396">
    <property type="entry name" value="Bact_Antivir_Def_Nuclease"/>
</dbReference>
<feature type="domain" description="OLD protein-like TOPRIM" evidence="2">
    <location>
        <begin position="456"/>
        <end position="524"/>
    </location>
</feature>